<dbReference type="InterPro" id="IPR036388">
    <property type="entry name" value="WH-like_DNA-bd_sf"/>
</dbReference>
<dbReference type="PRINTS" id="PR00038">
    <property type="entry name" value="HTHLUXR"/>
</dbReference>
<dbReference type="InterPro" id="IPR001789">
    <property type="entry name" value="Sig_transdc_resp-reg_receiver"/>
</dbReference>
<dbReference type="SMART" id="SM00421">
    <property type="entry name" value="HTH_LUXR"/>
    <property type="match status" value="1"/>
</dbReference>
<feature type="modified residue" description="4-aspartylphosphate" evidence="3">
    <location>
        <position position="53"/>
    </location>
</feature>
<evidence type="ECO:0000259" key="4">
    <source>
        <dbReference type="PROSITE" id="PS50043"/>
    </source>
</evidence>
<dbReference type="Proteomes" id="UP001223336">
    <property type="component" value="Unassembled WGS sequence"/>
</dbReference>
<dbReference type="SUPFAM" id="SSF46894">
    <property type="entry name" value="C-terminal effector domain of the bipartite response regulators"/>
    <property type="match status" value="1"/>
</dbReference>
<dbReference type="RefSeq" id="WP_308133151.1">
    <property type="nucleotide sequence ID" value="NZ_CP133197.1"/>
</dbReference>
<dbReference type="PANTHER" id="PTHR45566:SF1">
    <property type="entry name" value="HTH-TYPE TRANSCRIPTIONAL REGULATOR YHJB-RELATED"/>
    <property type="match status" value="1"/>
</dbReference>
<dbReference type="Gene3D" id="1.10.10.10">
    <property type="entry name" value="Winged helix-like DNA-binding domain superfamily/Winged helix DNA-binding domain"/>
    <property type="match status" value="1"/>
</dbReference>
<evidence type="ECO:0000256" key="2">
    <source>
        <dbReference type="ARBA" id="ARBA00023125"/>
    </source>
</evidence>
<evidence type="ECO:0000313" key="7">
    <source>
        <dbReference type="Proteomes" id="UP001223336"/>
    </source>
</evidence>
<organism evidence="6 7">
    <name type="scientific">Thiothrix subterranea</name>
    <dbReference type="NCBI Taxonomy" id="2735563"/>
    <lineage>
        <taxon>Bacteria</taxon>
        <taxon>Pseudomonadati</taxon>
        <taxon>Pseudomonadota</taxon>
        <taxon>Gammaproteobacteria</taxon>
        <taxon>Thiotrichales</taxon>
        <taxon>Thiotrichaceae</taxon>
        <taxon>Thiothrix</taxon>
    </lineage>
</organism>
<dbReference type="Pfam" id="PF00196">
    <property type="entry name" value="GerE"/>
    <property type="match status" value="1"/>
</dbReference>
<dbReference type="InterPro" id="IPR000792">
    <property type="entry name" value="Tscrpt_reg_LuxR_C"/>
</dbReference>
<dbReference type="Pfam" id="PF00072">
    <property type="entry name" value="Response_reg"/>
    <property type="match status" value="1"/>
</dbReference>
<comment type="caution">
    <text evidence="6">The sequence shown here is derived from an EMBL/GenBank/DDBJ whole genome shotgun (WGS) entry which is preliminary data.</text>
</comment>
<dbReference type="InterPro" id="IPR051015">
    <property type="entry name" value="EvgA-like"/>
</dbReference>
<name>A0ABU0Y273_9GAMM</name>
<accession>A0ABU0Y273</accession>
<dbReference type="SMART" id="SM00448">
    <property type="entry name" value="REC"/>
    <property type="match status" value="1"/>
</dbReference>
<dbReference type="Gene3D" id="3.40.50.2300">
    <property type="match status" value="1"/>
</dbReference>
<evidence type="ECO:0000259" key="5">
    <source>
        <dbReference type="PROSITE" id="PS50110"/>
    </source>
</evidence>
<dbReference type="InterPro" id="IPR016032">
    <property type="entry name" value="Sig_transdc_resp-reg_C-effctor"/>
</dbReference>
<gene>
    <name evidence="6" type="ORF">RCC75_00050</name>
</gene>
<dbReference type="CDD" id="cd17535">
    <property type="entry name" value="REC_NarL-like"/>
    <property type="match status" value="1"/>
</dbReference>
<reference evidence="6 7" key="1">
    <citation type="submission" date="2023-08" db="EMBL/GenBank/DDBJ databases">
        <title>New molecular markers tilS and rpoB for phylogenetic and monitoring studies of the genus Thiothrix biodiversity.</title>
        <authorList>
            <person name="Ravin N.V."/>
            <person name="Smolyakov D."/>
            <person name="Markov N.D."/>
            <person name="Beletsky A.V."/>
            <person name="Mardanov A.V."/>
            <person name="Rudenko T.S."/>
            <person name="Grabovich M.Y."/>
        </authorList>
    </citation>
    <scope>NUCLEOTIDE SEQUENCE [LARGE SCALE GENOMIC DNA]</scope>
    <source>
        <strain evidence="6 7">H33</strain>
    </source>
</reference>
<keyword evidence="7" id="KW-1185">Reference proteome</keyword>
<protein>
    <submittedName>
        <fullName evidence="6">Response regulator transcription factor</fullName>
    </submittedName>
</protein>
<dbReference type="PROSITE" id="PS50110">
    <property type="entry name" value="RESPONSE_REGULATORY"/>
    <property type="match status" value="1"/>
</dbReference>
<dbReference type="SUPFAM" id="SSF52172">
    <property type="entry name" value="CheY-like"/>
    <property type="match status" value="1"/>
</dbReference>
<dbReference type="CDD" id="cd06170">
    <property type="entry name" value="LuxR_C_like"/>
    <property type="match status" value="1"/>
</dbReference>
<dbReference type="EMBL" id="JAVFKN010000001">
    <property type="protein sequence ID" value="MDQ5766901.1"/>
    <property type="molecule type" value="Genomic_DNA"/>
</dbReference>
<feature type="domain" description="Response regulatory" evidence="5">
    <location>
        <begin position="2"/>
        <end position="119"/>
    </location>
</feature>
<dbReference type="PANTHER" id="PTHR45566">
    <property type="entry name" value="HTH-TYPE TRANSCRIPTIONAL REGULATOR YHJB-RELATED"/>
    <property type="match status" value="1"/>
</dbReference>
<dbReference type="InterPro" id="IPR058245">
    <property type="entry name" value="NreC/VraR/RcsB-like_REC"/>
</dbReference>
<feature type="domain" description="HTH luxR-type" evidence="4">
    <location>
        <begin position="137"/>
        <end position="202"/>
    </location>
</feature>
<keyword evidence="1 3" id="KW-0597">Phosphoprotein</keyword>
<evidence type="ECO:0000313" key="6">
    <source>
        <dbReference type="EMBL" id="MDQ5766901.1"/>
    </source>
</evidence>
<proteinExistence type="predicted"/>
<dbReference type="PROSITE" id="PS50043">
    <property type="entry name" value="HTH_LUXR_2"/>
    <property type="match status" value="1"/>
</dbReference>
<dbReference type="InterPro" id="IPR011006">
    <property type="entry name" value="CheY-like_superfamily"/>
</dbReference>
<keyword evidence="2" id="KW-0238">DNA-binding</keyword>
<evidence type="ECO:0000256" key="3">
    <source>
        <dbReference type="PROSITE-ProRule" id="PRU00169"/>
    </source>
</evidence>
<evidence type="ECO:0000256" key="1">
    <source>
        <dbReference type="ARBA" id="ARBA00022553"/>
    </source>
</evidence>
<sequence length="205" mass="23349">MRVLLADDHVMFREALIMLMGAAFPQIEWYHANSWYDVHALVARQPLDLALLDLNMPGQAPWSDEIQQLTHCFPALPLCILSANSHPDTIRLAFQLGIKGYIPKLAEAGQLQQALVMIMQGNSYIPSQLWERSHNETVYAQSTLTRQQQRIMQYMAQGDSNKQIGSKLKVTESTVKRHIHNIFQTLNVKNRVDAINTARQHGLLH</sequence>